<dbReference type="AlphaFoldDB" id="A0A507BFN8"/>
<evidence type="ECO:0000256" key="7">
    <source>
        <dbReference type="SAM" id="MobiDB-lite"/>
    </source>
</evidence>
<evidence type="ECO:0000256" key="1">
    <source>
        <dbReference type="ARBA" id="ARBA00022723"/>
    </source>
</evidence>
<dbReference type="PANTHER" id="PTHR47171:SF1">
    <property type="entry name" value="ZN(II)2CYS6 TRANSCRIPTION FACTOR (EUROFUNG)"/>
    <property type="match status" value="1"/>
</dbReference>
<name>A0A507BFN8_9PEZI</name>
<gene>
    <name evidence="9" type="ORF">E0L32_004104</name>
</gene>
<dbReference type="OrthoDB" id="2110361at2759"/>
<feature type="compositionally biased region" description="Basic and acidic residues" evidence="7">
    <location>
        <begin position="625"/>
        <end position="634"/>
    </location>
</feature>
<evidence type="ECO:0000256" key="6">
    <source>
        <dbReference type="ARBA" id="ARBA00023242"/>
    </source>
</evidence>
<evidence type="ECO:0000256" key="3">
    <source>
        <dbReference type="ARBA" id="ARBA00023015"/>
    </source>
</evidence>
<feature type="domain" description="Zn(2)-C6 fungal-type" evidence="8">
    <location>
        <begin position="17"/>
        <end position="49"/>
    </location>
</feature>
<feature type="region of interest" description="Disordered" evidence="7">
    <location>
        <begin position="617"/>
        <end position="667"/>
    </location>
</feature>
<evidence type="ECO:0000256" key="4">
    <source>
        <dbReference type="ARBA" id="ARBA00023125"/>
    </source>
</evidence>
<dbReference type="RefSeq" id="XP_030997820.1">
    <property type="nucleotide sequence ID" value="XM_031138478.1"/>
</dbReference>
<keyword evidence="3" id="KW-0805">Transcription regulation</keyword>
<dbReference type="GO" id="GO:0008270">
    <property type="term" value="F:zinc ion binding"/>
    <property type="evidence" value="ECO:0007669"/>
    <property type="project" value="InterPro"/>
</dbReference>
<dbReference type="SUPFAM" id="SSF57701">
    <property type="entry name" value="Zn2/Cys6 DNA-binding domain"/>
    <property type="match status" value="1"/>
</dbReference>
<dbReference type="PROSITE" id="PS50048">
    <property type="entry name" value="ZN2_CY6_FUNGAL_2"/>
    <property type="match status" value="1"/>
</dbReference>
<accession>A0A507BFN8</accession>
<dbReference type="STRING" id="1093900.A0A507BFN8"/>
<dbReference type="InterPro" id="IPR036864">
    <property type="entry name" value="Zn2-C6_fun-type_DNA-bd_sf"/>
</dbReference>
<dbReference type="InterPro" id="IPR001138">
    <property type="entry name" value="Zn2Cys6_DnaBD"/>
</dbReference>
<keyword evidence="4" id="KW-0238">DNA-binding</keyword>
<dbReference type="GeneID" id="41971551"/>
<organism evidence="9 10">
    <name type="scientific">Thyridium curvatum</name>
    <dbReference type="NCBI Taxonomy" id="1093900"/>
    <lineage>
        <taxon>Eukaryota</taxon>
        <taxon>Fungi</taxon>
        <taxon>Dikarya</taxon>
        <taxon>Ascomycota</taxon>
        <taxon>Pezizomycotina</taxon>
        <taxon>Sordariomycetes</taxon>
        <taxon>Sordariomycetidae</taxon>
        <taxon>Thyridiales</taxon>
        <taxon>Thyridiaceae</taxon>
        <taxon>Thyridium</taxon>
    </lineage>
</organism>
<evidence type="ECO:0000256" key="2">
    <source>
        <dbReference type="ARBA" id="ARBA00022833"/>
    </source>
</evidence>
<evidence type="ECO:0000313" key="9">
    <source>
        <dbReference type="EMBL" id="TPX16109.1"/>
    </source>
</evidence>
<comment type="caution">
    <text evidence="9">The sequence shown here is derived from an EMBL/GenBank/DDBJ whole genome shotgun (WGS) entry which is preliminary data.</text>
</comment>
<dbReference type="GO" id="GO:0006351">
    <property type="term" value="P:DNA-templated transcription"/>
    <property type="evidence" value="ECO:0007669"/>
    <property type="project" value="InterPro"/>
</dbReference>
<protein>
    <recommendedName>
        <fullName evidence="8">Zn(2)-C6 fungal-type domain-containing protein</fullName>
    </recommendedName>
</protein>
<keyword evidence="5" id="KW-0804">Transcription</keyword>
<dbReference type="CDD" id="cd12148">
    <property type="entry name" value="fungal_TF_MHR"/>
    <property type="match status" value="1"/>
</dbReference>
<dbReference type="PROSITE" id="PS00463">
    <property type="entry name" value="ZN2_CY6_FUNGAL_1"/>
    <property type="match status" value="1"/>
</dbReference>
<evidence type="ECO:0000259" key="8">
    <source>
        <dbReference type="PROSITE" id="PS50048"/>
    </source>
</evidence>
<dbReference type="SMART" id="SM00906">
    <property type="entry name" value="Fungal_trans"/>
    <property type="match status" value="1"/>
</dbReference>
<keyword evidence="10" id="KW-1185">Reference proteome</keyword>
<dbReference type="EMBL" id="SKBQ01000019">
    <property type="protein sequence ID" value="TPX16109.1"/>
    <property type="molecule type" value="Genomic_DNA"/>
</dbReference>
<evidence type="ECO:0000256" key="5">
    <source>
        <dbReference type="ARBA" id="ARBA00023163"/>
    </source>
</evidence>
<dbReference type="CDD" id="cd00067">
    <property type="entry name" value="GAL4"/>
    <property type="match status" value="1"/>
</dbReference>
<keyword evidence="1" id="KW-0479">Metal-binding</keyword>
<dbReference type="Pfam" id="PF04082">
    <property type="entry name" value="Fungal_trans"/>
    <property type="match status" value="1"/>
</dbReference>
<dbReference type="Proteomes" id="UP000319257">
    <property type="component" value="Unassembled WGS sequence"/>
</dbReference>
<dbReference type="InterPro" id="IPR007219">
    <property type="entry name" value="XnlR_reg_dom"/>
</dbReference>
<dbReference type="InterPro" id="IPR052073">
    <property type="entry name" value="Amide_Lactam_Regulators"/>
</dbReference>
<feature type="compositionally biased region" description="Polar residues" evidence="7">
    <location>
        <begin position="99"/>
        <end position="109"/>
    </location>
</feature>
<feature type="region of interest" description="Disordered" evidence="7">
    <location>
        <begin position="71"/>
        <end position="155"/>
    </location>
</feature>
<sequence>MESSTGQKLKKPRSRIACKRCHDRRVRCDVAAKGPPCSGCVASKQAEHCCLLDSRRARALNGRFSSHGASAFERRSDVSSWSSSADPGQALSTGDGELTSDTASRTRMNNIVGGRDVVSPPETETASIERPSQRRLSMATEVQHSPDSDADQWSKMVSGEETRIVNGGRVTYLGESWTLSYVLQWKSRDRSASGGNRPQFSPEPGLHVGVPFGDQDSPSQRSELASVVMPEDHLPRDTQEALITAYFDHNHSLYPIISQQDFRTALFSRTISPLLLCSVLYAGALHVPDSVVYRAKYESRQACLTDLYSRAKRLFFGDDAEDQLAKVQAAFLLHNMWQGPNSTMDPWTWLGMAIRLAQNMGMHRTTAKSALKPEDRKLWRKIWWSLYSRDRQMASSLGKPPMIRDRDCDVEALSTEDFDDDDLPEIKIFVMEQAKLAKLFGVVISTHFAPGPRETVEPGSQMQLREEILTLREAVPACLNYQRLKPLESAPLQALLLEVLFKYVTSVMFWLTPNSEASSKSEALWKIPFEAARNITRMTENIMNFRSIHHCPLFLTSALFGAMTMHTIKGAGAESQLAICMIAMRELSTKYFAAGWIRNMFQTLNEKKIRRACESANVTRCPSPDPRRQEHQDIDTLPQNHATPDRAATGGDATQEGPEGKLTNDAMNCGNDVYTSTQPKTSPMVSTSPLNFGPSPTWPAPPIPPGAGFNAMQGMGGNFGMTFDQATVDGSVFGFIDPDLAACWQDLLVYDNPFGNPLGHGLERFEQ</sequence>
<dbReference type="PANTHER" id="PTHR47171">
    <property type="entry name" value="FARA-RELATED"/>
    <property type="match status" value="1"/>
</dbReference>
<evidence type="ECO:0000313" key="10">
    <source>
        <dbReference type="Proteomes" id="UP000319257"/>
    </source>
</evidence>
<proteinExistence type="predicted"/>
<dbReference type="GO" id="GO:0003677">
    <property type="term" value="F:DNA binding"/>
    <property type="evidence" value="ECO:0007669"/>
    <property type="project" value="UniProtKB-KW"/>
</dbReference>
<reference evidence="9 10" key="1">
    <citation type="submission" date="2019-06" db="EMBL/GenBank/DDBJ databases">
        <title>Draft genome sequence of the filamentous fungus Phialemoniopsis curvata isolated from diesel fuel.</title>
        <authorList>
            <person name="Varaljay V.A."/>
            <person name="Lyon W.J."/>
            <person name="Crouch A.L."/>
            <person name="Drake C.E."/>
            <person name="Hollomon J.M."/>
            <person name="Nadeau L.J."/>
            <person name="Nunn H.S."/>
            <person name="Stevenson B.S."/>
            <person name="Bojanowski C.L."/>
            <person name="Crookes-Goodson W.J."/>
        </authorList>
    </citation>
    <scope>NUCLEOTIDE SEQUENCE [LARGE SCALE GENOMIC DNA]</scope>
    <source>
        <strain evidence="9 10">D216</strain>
    </source>
</reference>
<keyword evidence="6" id="KW-0539">Nucleus</keyword>
<dbReference type="InParanoid" id="A0A507BFN8"/>
<dbReference type="GO" id="GO:0000981">
    <property type="term" value="F:DNA-binding transcription factor activity, RNA polymerase II-specific"/>
    <property type="evidence" value="ECO:0007669"/>
    <property type="project" value="InterPro"/>
</dbReference>
<keyword evidence="2" id="KW-0862">Zinc</keyword>